<evidence type="ECO:0000313" key="1">
    <source>
        <dbReference type="EMBL" id="VAW23155.1"/>
    </source>
</evidence>
<accession>A0A3B0TX30</accession>
<gene>
    <name evidence="1" type="ORF">MNBD_ALPHA12-1528</name>
</gene>
<sequence>MKNLTLWGAAFLGIFIFSMTMFSQAMSNTGQIAMVGDPARQNISPIIVSGSNLPINTPASTSGASSNNMLSGLLRIGEKSYNVDIAPSVSRKVISQYRVRKFSFGRLENVQIITTASGTYSSDALKSHHIVYPGINVSEVAPFELAKTFTLMIWQSPGGWKEIKSSTAPSFLSIK</sequence>
<protein>
    <submittedName>
        <fullName evidence="1">Uncharacterized protein</fullName>
    </submittedName>
</protein>
<name>A0A3B0TX30_9ZZZZ</name>
<reference evidence="1" key="1">
    <citation type="submission" date="2018-06" db="EMBL/GenBank/DDBJ databases">
        <authorList>
            <person name="Zhirakovskaya E."/>
        </authorList>
    </citation>
    <scope>NUCLEOTIDE SEQUENCE</scope>
</reference>
<dbReference type="AlphaFoldDB" id="A0A3B0TX30"/>
<dbReference type="EMBL" id="UOEO01000225">
    <property type="protein sequence ID" value="VAW23155.1"/>
    <property type="molecule type" value="Genomic_DNA"/>
</dbReference>
<organism evidence="1">
    <name type="scientific">hydrothermal vent metagenome</name>
    <dbReference type="NCBI Taxonomy" id="652676"/>
    <lineage>
        <taxon>unclassified sequences</taxon>
        <taxon>metagenomes</taxon>
        <taxon>ecological metagenomes</taxon>
    </lineage>
</organism>
<proteinExistence type="predicted"/>